<proteinExistence type="predicted"/>
<organism evidence="2 3">
    <name type="scientific">Lupinus luteus</name>
    <name type="common">European yellow lupine</name>
    <dbReference type="NCBI Taxonomy" id="3873"/>
    <lineage>
        <taxon>Eukaryota</taxon>
        <taxon>Viridiplantae</taxon>
        <taxon>Streptophyta</taxon>
        <taxon>Embryophyta</taxon>
        <taxon>Tracheophyta</taxon>
        <taxon>Spermatophyta</taxon>
        <taxon>Magnoliopsida</taxon>
        <taxon>eudicotyledons</taxon>
        <taxon>Gunneridae</taxon>
        <taxon>Pentapetalae</taxon>
        <taxon>rosids</taxon>
        <taxon>fabids</taxon>
        <taxon>Fabales</taxon>
        <taxon>Fabaceae</taxon>
        <taxon>Papilionoideae</taxon>
        <taxon>50 kb inversion clade</taxon>
        <taxon>genistoids sensu lato</taxon>
        <taxon>core genistoids</taxon>
        <taxon>Genisteae</taxon>
        <taxon>Lupinus</taxon>
    </lineage>
</organism>
<dbReference type="Proteomes" id="UP001497480">
    <property type="component" value="Unassembled WGS sequence"/>
</dbReference>
<accession>A0AAV1WU08</accession>
<sequence>MGGLKDWLHGENDLSPERNGGEYTSATVVMEGGLKVVSAEEDGGSSEKKNGEVGDDIIAINGVIPPRDVSLEMECVECEVFNVGSGECKVFEDFTVALKNGDGMNLAALDIVGTKFNEGNDLLLSIEGGPPIISKSNDSLSFVDGNELDPVNCSLGLCDVQPSHTVSFNSESPLSVDAGFKSSKTITGCAEPSLTNRNRKQKMSKKAKQKQAIVEWKNLCIDLGDVPLIHNPESIPAQGVLQEDEFAPNAFVHDPIRMVPAPSVQV</sequence>
<keyword evidence="3" id="KW-1185">Reference proteome</keyword>
<evidence type="ECO:0000313" key="3">
    <source>
        <dbReference type="Proteomes" id="UP001497480"/>
    </source>
</evidence>
<reference evidence="2 3" key="1">
    <citation type="submission" date="2024-03" db="EMBL/GenBank/DDBJ databases">
        <authorList>
            <person name="Martinez-Hernandez J."/>
        </authorList>
    </citation>
    <scope>NUCLEOTIDE SEQUENCE [LARGE SCALE GENOMIC DNA]</scope>
</reference>
<feature type="region of interest" description="Disordered" evidence="1">
    <location>
        <begin position="1"/>
        <end position="21"/>
    </location>
</feature>
<comment type="caution">
    <text evidence="2">The sequence shown here is derived from an EMBL/GenBank/DDBJ whole genome shotgun (WGS) entry which is preliminary data.</text>
</comment>
<dbReference type="AlphaFoldDB" id="A0AAV1WU08"/>
<protein>
    <submittedName>
        <fullName evidence="2">Uncharacterized protein</fullName>
    </submittedName>
</protein>
<dbReference type="EMBL" id="CAXHTB010000009">
    <property type="protein sequence ID" value="CAL0312753.1"/>
    <property type="molecule type" value="Genomic_DNA"/>
</dbReference>
<gene>
    <name evidence="2" type="ORF">LLUT_LOCUS13813</name>
</gene>
<evidence type="ECO:0000313" key="2">
    <source>
        <dbReference type="EMBL" id="CAL0312753.1"/>
    </source>
</evidence>
<evidence type="ECO:0000256" key="1">
    <source>
        <dbReference type="SAM" id="MobiDB-lite"/>
    </source>
</evidence>
<feature type="compositionally biased region" description="Basic and acidic residues" evidence="1">
    <location>
        <begin position="1"/>
        <end position="20"/>
    </location>
</feature>
<name>A0AAV1WU08_LUPLU</name>